<keyword evidence="6" id="KW-1185">Reference proteome</keyword>
<dbReference type="InterPro" id="IPR010982">
    <property type="entry name" value="Lambda_DNA-bd_dom_sf"/>
</dbReference>
<dbReference type="SMART" id="SM00354">
    <property type="entry name" value="HTH_LACI"/>
    <property type="match status" value="1"/>
</dbReference>
<keyword evidence="3" id="KW-0804">Transcription</keyword>
<dbReference type="SUPFAM" id="SSF53822">
    <property type="entry name" value="Periplasmic binding protein-like I"/>
    <property type="match status" value="1"/>
</dbReference>
<dbReference type="EMBL" id="JAWHTF010000001">
    <property type="protein sequence ID" value="MDU8885047.1"/>
    <property type="molecule type" value="Genomic_DNA"/>
</dbReference>
<feature type="domain" description="HTH lacI-type" evidence="4">
    <location>
        <begin position="4"/>
        <end position="58"/>
    </location>
</feature>
<dbReference type="RefSeq" id="WP_316660875.1">
    <property type="nucleotide sequence ID" value="NZ_JAWHTF010000001.1"/>
</dbReference>
<dbReference type="Pfam" id="PF00532">
    <property type="entry name" value="Peripla_BP_1"/>
    <property type="match status" value="1"/>
</dbReference>
<evidence type="ECO:0000256" key="2">
    <source>
        <dbReference type="ARBA" id="ARBA00023125"/>
    </source>
</evidence>
<protein>
    <submittedName>
        <fullName evidence="5">LacI family DNA-binding transcriptional regulator</fullName>
    </submittedName>
</protein>
<keyword evidence="1" id="KW-0805">Transcription regulation</keyword>
<dbReference type="Gene3D" id="1.10.260.40">
    <property type="entry name" value="lambda repressor-like DNA-binding domains"/>
    <property type="match status" value="1"/>
</dbReference>
<keyword evidence="2 5" id="KW-0238">DNA-binding</keyword>
<sequence length="339" mass="37868">MAKITLKKIAETLGISVATVSKALKDYDDVSPETKAKVKSLAESLNYKPNFLAQSLRNQESKTIGLIIPEIVHHFFASIIAGVINAAKKKGYLVITLQSGESYDFEKKQIELLLDKNVDGILLSLADNTVDYMHLSNLIESGFPIVLYDKITKSIHCSKVVINDQKAAFNATQYLIDTGCKKIAHVRGPLKPQTTIDRFIGYKNALKENDIEFDTSIVFEAPHLSLEDGQKIAKEIYKNHKDVDAVFAFTDLTATGVMVGLKELNVKIPEEVSIMGFSNWLLTRITSPKLSTVNQPGFKMGKQAFKVLYKEIKDRKAKTKVEFKTVELPTKLVIRDSTR</sequence>
<dbReference type="PANTHER" id="PTHR30146">
    <property type="entry name" value="LACI-RELATED TRANSCRIPTIONAL REPRESSOR"/>
    <property type="match status" value="1"/>
</dbReference>
<dbReference type="CDD" id="cd06267">
    <property type="entry name" value="PBP1_LacI_sugar_binding-like"/>
    <property type="match status" value="1"/>
</dbReference>
<proteinExistence type="predicted"/>
<comment type="caution">
    <text evidence="5">The sequence shown here is derived from an EMBL/GenBank/DDBJ whole genome shotgun (WGS) entry which is preliminary data.</text>
</comment>
<evidence type="ECO:0000256" key="3">
    <source>
        <dbReference type="ARBA" id="ARBA00023163"/>
    </source>
</evidence>
<gene>
    <name evidence="5" type="ORF">RXV94_02665</name>
</gene>
<dbReference type="PROSITE" id="PS50932">
    <property type="entry name" value="HTH_LACI_2"/>
    <property type="match status" value="1"/>
</dbReference>
<dbReference type="InterPro" id="IPR001761">
    <property type="entry name" value="Peripla_BP/Lac1_sug-bd_dom"/>
</dbReference>
<organism evidence="5 6">
    <name type="scientific">Gilvirhabdus luticola</name>
    <dbReference type="NCBI Taxonomy" id="3079858"/>
    <lineage>
        <taxon>Bacteria</taxon>
        <taxon>Pseudomonadati</taxon>
        <taxon>Bacteroidota</taxon>
        <taxon>Flavobacteriia</taxon>
        <taxon>Flavobacteriales</taxon>
        <taxon>Flavobacteriaceae</taxon>
        <taxon>Gilvirhabdus</taxon>
    </lineage>
</organism>
<dbReference type="CDD" id="cd01392">
    <property type="entry name" value="HTH_LacI"/>
    <property type="match status" value="1"/>
</dbReference>
<name>A0ABU3U3Q7_9FLAO</name>
<accession>A0ABU3U3Q7</accession>
<dbReference type="Gene3D" id="3.40.50.2300">
    <property type="match status" value="2"/>
</dbReference>
<dbReference type="Pfam" id="PF00356">
    <property type="entry name" value="LacI"/>
    <property type="match status" value="1"/>
</dbReference>
<dbReference type="PANTHER" id="PTHR30146:SF109">
    <property type="entry name" value="HTH-TYPE TRANSCRIPTIONAL REGULATOR GALS"/>
    <property type="match status" value="1"/>
</dbReference>
<reference evidence="5 6" key="1">
    <citation type="submission" date="2023-10" db="EMBL/GenBank/DDBJ databases">
        <title>Marimonas sp. nov. isolated from tidal mud flat.</title>
        <authorList>
            <person name="Jaincy N.J."/>
            <person name="Srinivasan S."/>
            <person name="Lee S.-S."/>
        </authorList>
    </citation>
    <scope>NUCLEOTIDE SEQUENCE [LARGE SCALE GENOMIC DNA]</scope>
    <source>
        <strain evidence="5 6">MJ-SS3</strain>
    </source>
</reference>
<dbReference type="InterPro" id="IPR000843">
    <property type="entry name" value="HTH_LacI"/>
</dbReference>
<evidence type="ECO:0000313" key="5">
    <source>
        <dbReference type="EMBL" id="MDU8885047.1"/>
    </source>
</evidence>
<dbReference type="InterPro" id="IPR028082">
    <property type="entry name" value="Peripla_BP_I"/>
</dbReference>
<evidence type="ECO:0000313" key="6">
    <source>
        <dbReference type="Proteomes" id="UP001268651"/>
    </source>
</evidence>
<dbReference type="GO" id="GO:0003677">
    <property type="term" value="F:DNA binding"/>
    <property type="evidence" value="ECO:0007669"/>
    <property type="project" value="UniProtKB-KW"/>
</dbReference>
<dbReference type="SUPFAM" id="SSF47413">
    <property type="entry name" value="lambda repressor-like DNA-binding domains"/>
    <property type="match status" value="1"/>
</dbReference>
<evidence type="ECO:0000259" key="4">
    <source>
        <dbReference type="PROSITE" id="PS50932"/>
    </source>
</evidence>
<evidence type="ECO:0000256" key="1">
    <source>
        <dbReference type="ARBA" id="ARBA00023015"/>
    </source>
</evidence>
<dbReference type="Proteomes" id="UP001268651">
    <property type="component" value="Unassembled WGS sequence"/>
</dbReference>